<name>A0A5B7H8H7_PORTR</name>
<evidence type="ECO:0000313" key="2">
    <source>
        <dbReference type="Proteomes" id="UP000324222"/>
    </source>
</evidence>
<evidence type="ECO:0000313" key="1">
    <source>
        <dbReference type="EMBL" id="MPC68460.1"/>
    </source>
</evidence>
<comment type="caution">
    <text evidence="1">The sequence shown here is derived from an EMBL/GenBank/DDBJ whole genome shotgun (WGS) entry which is preliminary data.</text>
</comment>
<accession>A0A5B7H8H7</accession>
<reference evidence="1 2" key="1">
    <citation type="submission" date="2019-05" db="EMBL/GenBank/DDBJ databases">
        <title>Another draft genome of Portunus trituberculatus and its Hox gene families provides insights of decapod evolution.</title>
        <authorList>
            <person name="Jeong J.-H."/>
            <person name="Song I."/>
            <person name="Kim S."/>
            <person name="Choi T."/>
            <person name="Kim D."/>
            <person name="Ryu S."/>
            <person name="Kim W."/>
        </authorList>
    </citation>
    <scope>NUCLEOTIDE SEQUENCE [LARGE SCALE GENOMIC DNA]</scope>
    <source>
        <tissue evidence="1">Muscle</tissue>
    </source>
</reference>
<dbReference type="AlphaFoldDB" id="A0A5B7H8H7"/>
<sequence length="119" mass="13376">MTSRLNILKAITSYASGASCNAKRVFYAVAYWIRSLVDYSVPCLIAASPALLNETQLIQNQARRLIASVPRWTKVLNLKAETQMVAITQDKPAYSHPYREDGNVSETTYHPSLAKFWPN</sequence>
<protein>
    <submittedName>
        <fullName evidence="1">Uncharacterized protein</fullName>
    </submittedName>
</protein>
<gene>
    <name evidence="1" type="ORF">E2C01_062662</name>
</gene>
<dbReference type="PROSITE" id="PS51257">
    <property type="entry name" value="PROKAR_LIPOPROTEIN"/>
    <property type="match status" value="1"/>
</dbReference>
<dbReference type="Proteomes" id="UP000324222">
    <property type="component" value="Unassembled WGS sequence"/>
</dbReference>
<proteinExistence type="predicted"/>
<organism evidence="1 2">
    <name type="scientific">Portunus trituberculatus</name>
    <name type="common">Swimming crab</name>
    <name type="synonym">Neptunus trituberculatus</name>
    <dbReference type="NCBI Taxonomy" id="210409"/>
    <lineage>
        <taxon>Eukaryota</taxon>
        <taxon>Metazoa</taxon>
        <taxon>Ecdysozoa</taxon>
        <taxon>Arthropoda</taxon>
        <taxon>Crustacea</taxon>
        <taxon>Multicrustacea</taxon>
        <taxon>Malacostraca</taxon>
        <taxon>Eumalacostraca</taxon>
        <taxon>Eucarida</taxon>
        <taxon>Decapoda</taxon>
        <taxon>Pleocyemata</taxon>
        <taxon>Brachyura</taxon>
        <taxon>Eubrachyura</taxon>
        <taxon>Portunoidea</taxon>
        <taxon>Portunidae</taxon>
        <taxon>Portuninae</taxon>
        <taxon>Portunus</taxon>
    </lineage>
</organism>
<dbReference type="OrthoDB" id="6366904at2759"/>
<dbReference type="EMBL" id="VSRR010027876">
    <property type="protein sequence ID" value="MPC68460.1"/>
    <property type="molecule type" value="Genomic_DNA"/>
</dbReference>
<keyword evidence="2" id="KW-1185">Reference proteome</keyword>